<evidence type="ECO:0000256" key="1">
    <source>
        <dbReference type="SAM" id="Phobius"/>
    </source>
</evidence>
<gene>
    <name evidence="2" type="ORF">Rleg4DRAFT_4384</name>
</gene>
<dbReference type="Proteomes" id="UP000005732">
    <property type="component" value="Unassembled WGS sequence"/>
</dbReference>
<proteinExistence type="predicted"/>
<protein>
    <submittedName>
        <fullName evidence="2">Uncharacterized protein</fullName>
    </submittedName>
</protein>
<keyword evidence="1" id="KW-1133">Transmembrane helix</keyword>
<dbReference type="EMBL" id="JH719395">
    <property type="protein sequence ID" value="EJC82664.1"/>
    <property type="molecule type" value="Genomic_DNA"/>
</dbReference>
<accession>J0KXY0</accession>
<dbReference type="HOGENOM" id="CLU_3375580_0_0_5"/>
<organism evidence="2 3">
    <name type="scientific">Rhizobium leguminosarum bv. trifolii WSM2297</name>
    <dbReference type="NCBI Taxonomy" id="754762"/>
    <lineage>
        <taxon>Bacteria</taxon>
        <taxon>Pseudomonadati</taxon>
        <taxon>Pseudomonadota</taxon>
        <taxon>Alphaproteobacteria</taxon>
        <taxon>Hyphomicrobiales</taxon>
        <taxon>Rhizobiaceae</taxon>
        <taxon>Rhizobium/Agrobacterium group</taxon>
        <taxon>Rhizobium</taxon>
    </lineage>
</organism>
<evidence type="ECO:0000313" key="2">
    <source>
        <dbReference type="EMBL" id="EJC82664.1"/>
    </source>
</evidence>
<sequence>MIKEHPTRNAFTVAFGVGAFFFVAIRYCIYAGYF</sequence>
<feature type="transmembrane region" description="Helical" evidence="1">
    <location>
        <begin position="12"/>
        <end position="33"/>
    </location>
</feature>
<evidence type="ECO:0000313" key="3">
    <source>
        <dbReference type="Proteomes" id="UP000005732"/>
    </source>
</evidence>
<name>J0KXY0_RHILT</name>
<reference evidence="2 3" key="1">
    <citation type="submission" date="2012-02" db="EMBL/GenBank/DDBJ databases">
        <title>Improved High-Quality Draft Sequence of Rhizobium leguminosarum bv. trifolii WSM2297.</title>
        <authorList>
            <consortium name="US DOE Joint Genome Institute"/>
            <person name="Lucas S."/>
            <person name="Han J."/>
            <person name="Lapidus A."/>
            <person name="Cheng J.-F."/>
            <person name="Goodwin L."/>
            <person name="Pitluck S."/>
            <person name="Peters L."/>
            <person name="Ovchinnikova G."/>
            <person name="Zhang X."/>
            <person name="Detter J.C."/>
            <person name="Han C."/>
            <person name="Tapia R."/>
            <person name="Land M."/>
            <person name="Hauser L."/>
            <person name="Kyrpides N."/>
            <person name="Ivanova N."/>
            <person name="Pagani I."/>
            <person name="Brau L."/>
            <person name="Yates R."/>
            <person name="O'Hara G."/>
            <person name="Rui T."/>
            <person name="Howieson J."/>
            <person name="Reeve W."/>
            <person name="Woyke T."/>
        </authorList>
    </citation>
    <scope>NUCLEOTIDE SEQUENCE [LARGE SCALE GENOMIC DNA]</scope>
    <source>
        <strain evidence="2 3">WSM2297</strain>
    </source>
</reference>
<keyword evidence="1" id="KW-0812">Transmembrane</keyword>
<keyword evidence="1" id="KW-0472">Membrane</keyword>
<dbReference type="AlphaFoldDB" id="J0KXY0"/>